<dbReference type="AlphaFoldDB" id="A0A562LPF3"/>
<keyword evidence="3" id="KW-1185">Reference proteome</keyword>
<dbReference type="Proteomes" id="UP000316471">
    <property type="component" value="Unassembled WGS sequence"/>
</dbReference>
<dbReference type="PANTHER" id="PTHR34610">
    <property type="entry name" value="SSL7007 PROTEIN"/>
    <property type="match status" value="1"/>
</dbReference>
<dbReference type="InterPro" id="IPR002850">
    <property type="entry name" value="PIN_toxin-like"/>
</dbReference>
<protein>
    <submittedName>
        <fullName evidence="2">Putative nucleic acid-binding protein</fullName>
    </submittedName>
</protein>
<evidence type="ECO:0000313" key="3">
    <source>
        <dbReference type="Proteomes" id="UP000316471"/>
    </source>
</evidence>
<dbReference type="Pfam" id="PF13470">
    <property type="entry name" value="PIN_3"/>
    <property type="match status" value="1"/>
</dbReference>
<comment type="caution">
    <text evidence="2">The sequence shown here is derived from an EMBL/GenBank/DDBJ whole genome shotgun (WGS) entry which is preliminary data.</text>
</comment>
<accession>A0A562LPF3</accession>
<evidence type="ECO:0000313" key="2">
    <source>
        <dbReference type="EMBL" id="TWI09511.1"/>
    </source>
</evidence>
<sequence length="171" mass="18366">MGTTPRVVLDTNVCLDLFVFDDPRVAPLRAALRAGNVVAVTDAACREEWQRVLEYPALGLDAARREVASMAFDAVVQLWSQCNGTGESACSTVGTISAPGRDPTAAASPRLPRCADPDDQKFLQLAHACGARWLLSRDDALLALARRCERDGLFAILAPQAWSADVLITPC</sequence>
<dbReference type="EMBL" id="VLKP01000008">
    <property type="protein sequence ID" value="TWI09511.1"/>
    <property type="molecule type" value="Genomic_DNA"/>
</dbReference>
<evidence type="ECO:0000259" key="1">
    <source>
        <dbReference type="Pfam" id="PF13470"/>
    </source>
</evidence>
<dbReference type="PANTHER" id="PTHR34610:SF3">
    <property type="entry name" value="SSL7007 PROTEIN"/>
    <property type="match status" value="1"/>
</dbReference>
<gene>
    <name evidence="2" type="ORF">IP93_02128</name>
</gene>
<dbReference type="InterPro" id="IPR002716">
    <property type="entry name" value="PIN_dom"/>
</dbReference>
<dbReference type="InterPro" id="IPR029060">
    <property type="entry name" value="PIN-like_dom_sf"/>
</dbReference>
<dbReference type="SUPFAM" id="SSF88723">
    <property type="entry name" value="PIN domain-like"/>
    <property type="match status" value="1"/>
</dbReference>
<name>A0A562LPF3_9GAMM</name>
<dbReference type="RefSeq" id="WP_242006841.1">
    <property type="nucleotide sequence ID" value="NZ_VLKP01000008.1"/>
</dbReference>
<reference evidence="2 3" key="1">
    <citation type="journal article" date="2015" name="Stand. Genomic Sci.">
        <title>Genomic Encyclopedia of Bacterial and Archaeal Type Strains, Phase III: the genomes of soil and plant-associated and newly described type strains.</title>
        <authorList>
            <person name="Whitman W.B."/>
            <person name="Woyke T."/>
            <person name="Klenk H.P."/>
            <person name="Zhou Y."/>
            <person name="Lilburn T.G."/>
            <person name="Beck B.J."/>
            <person name="De Vos P."/>
            <person name="Vandamme P."/>
            <person name="Eisen J.A."/>
            <person name="Garrity G."/>
            <person name="Hugenholtz P."/>
            <person name="Kyrpides N.C."/>
        </authorList>
    </citation>
    <scope>NUCLEOTIDE SEQUENCE [LARGE SCALE GENOMIC DNA]</scope>
    <source>
        <strain evidence="2 3">CGMCC 1.10136</strain>
    </source>
</reference>
<organism evidence="2 3">
    <name type="scientific">Aerolutibacter ruishenii</name>
    <dbReference type="NCBI Taxonomy" id="686800"/>
    <lineage>
        <taxon>Bacteria</taxon>
        <taxon>Pseudomonadati</taxon>
        <taxon>Pseudomonadota</taxon>
        <taxon>Gammaproteobacteria</taxon>
        <taxon>Lysobacterales</taxon>
        <taxon>Lysobacteraceae</taxon>
        <taxon>Aerolutibacter</taxon>
    </lineage>
</organism>
<feature type="domain" description="PIN" evidence="1">
    <location>
        <begin position="6"/>
        <end position="139"/>
    </location>
</feature>
<proteinExistence type="predicted"/>